<protein>
    <submittedName>
        <fullName evidence="1">Uncharacterized protein</fullName>
    </submittedName>
</protein>
<proteinExistence type="predicted"/>
<dbReference type="EMBL" id="SPHZ02000006">
    <property type="protein sequence ID" value="KAF0914342.1"/>
    <property type="molecule type" value="Genomic_DNA"/>
</dbReference>
<organism evidence="1 2">
    <name type="scientific">Oryza meyeriana var. granulata</name>
    <dbReference type="NCBI Taxonomy" id="110450"/>
    <lineage>
        <taxon>Eukaryota</taxon>
        <taxon>Viridiplantae</taxon>
        <taxon>Streptophyta</taxon>
        <taxon>Embryophyta</taxon>
        <taxon>Tracheophyta</taxon>
        <taxon>Spermatophyta</taxon>
        <taxon>Magnoliopsida</taxon>
        <taxon>Liliopsida</taxon>
        <taxon>Poales</taxon>
        <taxon>Poaceae</taxon>
        <taxon>BOP clade</taxon>
        <taxon>Oryzoideae</taxon>
        <taxon>Oryzeae</taxon>
        <taxon>Oryzinae</taxon>
        <taxon>Oryza</taxon>
        <taxon>Oryza meyeriana</taxon>
    </lineage>
</organism>
<comment type="caution">
    <text evidence="1">The sequence shown here is derived from an EMBL/GenBank/DDBJ whole genome shotgun (WGS) entry which is preliminary data.</text>
</comment>
<dbReference type="AlphaFoldDB" id="A0A6G1DQ56"/>
<reference evidence="1 2" key="1">
    <citation type="submission" date="2019-11" db="EMBL/GenBank/DDBJ databases">
        <title>Whole genome sequence of Oryza granulata.</title>
        <authorList>
            <person name="Li W."/>
        </authorList>
    </citation>
    <scope>NUCLEOTIDE SEQUENCE [LARGE SCALE GENOMIC DNA]</scope>
    <source>
        <strain evidence="2">cv. Menghai</strain>
        <tissue evidence="1">Leaf</tissue>
    </source>
</reference>
<keyword evidence="2" id="KW-1185">Reference proteome</keyword>
<accession>A0A6G1DQ56</accession>
<dbReference type="Proteomes" id="UP000479710">
    <property type="component" value="Unassembled WGS sequence"/>
</dbReference>
<sequence>MHPPSARVRSPGCAFPGCATPGPGASASARMRLARVRLPRCVFLGPVFRGHSPEQGPHARSSAIQHLVCMLVLMSPNN</sequence>
<evidence type="ECO:0000313" key="2">
    <source>
        <dbReference type="Proteomes" id="UP000479710"/>
    </source>
</evidence>
<evidence type="ECO:0000313" key="1">
    <source>
        <dbReference type="EMBL" id="KAF0914342.1"/>
    </source>
</evidence>
<name>A0A6G1DQ56_9ORYZ</name>
<gene>
    <name evidence="1" type="ORF">E2562_028222</name>
</gene>